<dbReference type="KEGG" id="bex:A11Q_1619"/>
<dbReference type="eggNOG" id="COG0271">
    <property type="taxonomic scope" value="Bacteria"/>
</dbReference>
<evidence type="ECO:0000256" key="1">
    <source>
        <dbReference type="RuleBase" id="RU003860"/>
    </source>
</evidence>
<dbReference type="RefSeq" id="WP_015470325.1">
    <property type="nucleotide sequence ID" value="NC_020813.1"/>
</dbReference>
<dbReference type="Proteomes" id="UP000012040">
    <property type="component" value="Chromosome"/>
</dbReference>
<dbReference type="PATRIC" id="fig|1184267.3.peg.1640"/>
<dbReference type="OrthoDB" id="5294732at2"/>
<name>M4VBH4_9BACT</name>
<organism evidence="2 3">
    <name type="scientific">Pseudobdellovibrio exovorus JSS</name>
    <dbReference type="NCBI Taxonomy" id="1184267"/>
    <lineage>
        <taxon>Bacteria</taxon>
        <taxon>Pseudomonadati</taxon>
        <taxon>Bdellovibrionota</taxon>
        <taxon>Bdellovibrionia</taxon>
        <taxon>Bdellovibrionales</taxon>
        <taxon>Pseudobdellovibrionaceae</taxon>
        <taxon>Pseudobdellovibrio</taxon>
    </lineage>
</organism>
<proteinExistence type="inferred from homology"/>
<protein>
    <submittedName>
        <fullName evidence="2">BolA-like protein</fullName>
    </submittedName>
</protein>
<dbReference type="PIRSF" id="PIRSF003113">
    <property type="entry name" value="BolA"/>
    <property type="match status" value="1"/>
</dbReference>
<reference evidence="2 3" key="1">
    <citation type="journal article" date="2013" name="ISME J.">
        <title>By their genes ye shall know them: genomic signatures of predatory bacteria.</title>
        <authorList>
            <person name="Pasternak Z."/>
            <person name="Pietrokovski S."/>
            <person name="Rotem O."/>
            <person name="Gophna U."/>
            <person name="Lurie-Weinberger M.N."/>
            <person name="Jurkevitch E."/>
        </authorList>
    </citation>
    <scope>NUCLEOTIDE SEQUENCE [LARGE SCALE GENOMIC DNA]</scope>
    <source>
        <strain evidence="2 3">JSS</strain>
    </source>
</reference>
<dbReference type="GO" id="GO:0016226">
    <property type="term" value="P:iron-sulfur cluster assembly"/>
    <property type="evidence" value="ECO:0007669"/>
    <property type="project" value="TreeGrafter"/>
</dbReference>
<comment type="similarity">
    <text evidence="1">Belongs to the BolA/IbaG family.</text>
</comment>
<dbReference type="PANTHER" id="PTHR46230:SF7">
    <property type="entry name" value="BOLA-LIKE PROTEIN 1"/>
    <property type="match status" value="1"/>
</dbReference>
<dbReference type="InterPro" id="IPR002634">
    <property type="entry name" value="BolA"/>
</dbReference>
<dbReference type="STRING" id="1184267.A11Q_1619"/>
<dbReference type="InterPro" id="IPR036065">
    <property type="entry name" value="BolA-like_sf"/>
</dbReference>
<dbReference type="EMBL" id="CP003537">
    <property type="protein sequence ID" value="AGH95835.1"/>
    <property type="molecule type" value="Genomic_DNA"/>
</dbReference>
<dbReference type="Gene3D" id="3.30.300.90">
    <property type="entry name" value="BolA-like"/>
    <property type="match status" value="1"/>
</dbReference>
<sequence length="93" mass="10429">MSTRDERILQALVELKPVDIKLVNDSHKHAGHTQHLGGAGFTGDTHYKLQIVSDLFKGVSRIDRQRMVMDLLKPEFASGLHALEIKARSPEEV</sequence>
<dbReference type="AlphaFoldDB" id="M4VBH4"/>
<keyword evidence="3" id="KW-1185">Reference proteome</keyword>
<dbReference type="PANTHER" id="PTHR46230">
    <property type="match status" value="1"/>
</dbReference>
<dbReference type="Pfam" id="PF01722">
    <property type="entry name" value="BolA"/>
    <property type="match status" value="1"/>
</dbReference>
<accession>M4VBH4</accession>
<evidence type="ECO:0000313" key="2">
    <source>
        <dbReference type="EMBL" id="AGH95835.1"/>
    </source>
</evidence>
<evidence type="ECO:0000313" key="3">
    <source>
        <dbReference type="Proteomes" id="UP000012040"/>
    </source>
</evidence>
<dbReference type="SUPFAM" id="SSF82657">
    <property type="entry name" value="BolA-like"/>
    <property type="match status" value="1"/>
</dbReference>
<gene>
    <name evidence="2" type="ORF">A11Q_1619</name>
</gene>
<dbReference type="HOGENOM" id="CLU_109462_2_1_7"/>